<keyword evidence="1" id="KW-0175">Coiled coil</keyword>
<reference evidence="2" key="1">
    <citation type="journal article" date="2014" name="Int. J. Syst. Evol. Microbiol.">
        <title>Complete genome sequence of Corynebacterium casei LMG S-19264T (=DSM 44701T), isolated from a smear-ripened cheese.</title>
        <authorList>
            <consortium name="US DOE Joint Genome Institute (JGI-PGF)"/>
            <person name="Walter F."/>
            <person name="Albersmeier A."/>
            <person name="Kalinowski J."/>
            <person name="Ruckert C."/>
        </authorList>
    </citation>
    <scope>NUCLEOTIDE SEQUENCE</scope>
    <source>
        <strain evidence="2">JCM 3093</strain>
    </source>
</reference>
<sequence length="139" mass="15137">MRLAGINYETIAKQLGYSSRSAVCQDIKRALAKAMKEEQESAEELLKLEVDRLDRLMASVWPAALDGDVKAVEAAERIIKRRCGLLGLDLINRNGSGDGDLVSLLGTLFSELQSRHPGALTQGTPAVEVDAIEVEETRT</sequence>
<dbReference type="Proteomes" id="UP000627984">
    <property type="component" value="Unassembled WGS sequence"/>
</dbReference>
<gene>
    <name evidence="2" type="ORF">GCM10010126_57250</name>
</gene>
<feature type="coiled-coil region" evidence="1">
    <location>
        <begin position="24"/>
        <end position="56"/>
    </location>
</feature>
<reference evidence="2" key="2">
    <citation type="submission" date="2022-09" db="EMBL/GenBank/DDBJ databases">
        <authorList>
            <person name="Sun Q."/>
            <person name="Ohkuma M."/>
        </authorList>
    </citation>
    <scope>NUCLEOTIDE SEQUENCE</scope>
    <source>
        <strain evidence="2">JCM 3093</strain>
    </source>
</reference>
<name>A0AA37BLZ6_9ACTN</name>
<dbReference type="EMBL" id="BMQD01000023">
    <property type="protein sequence ID" value="GGK90383.1"/>
    <property type="molecule type" value="Genomic_DNA"/>
</dbReference>
<dbReference type="RefSeq" id="WP_191897526.1">
    <property type="nucleotide sequence ID" value="NZ_BMQD01000023.1"/>
</dbReference>
<comment type="caution">
    <text evidence="2">The sequence shown here is derived from an EMBL/GenBank/DDBJ whole genome shotgun (WGS) entry which is preliminary data.</text>
</comment>
<dbReference type="AlphaFoldDB" id="A0AA37BLZ6"/>
<evidence type="ECO:0000256" key="1">
    <source>
        <dbReference type="SAM" id="Coils"/>
    </source>
</evidence>
<protein>
    <submittedName>
        <fullName evidence="2">Uncharacterized protein</fullName>
    </submittedName>
</protein>
<evidence type="ECO:0000313" key="2">
    <source>
        <dbReference type="EMBL" id="GGK90383.1"/>
    </source>
</evidence>
<evidence type="ECO:0000313" key="3">
    <source>
        <dbReference type="Proteomes" id="UP000627984"/>
    </source>
</evidence>
<proteinExistence type="predicted"/>
<accession>A0AA37BLZ6</accession>
<organism evidence="2 3">
    <name type="scientific">Planomonospora parontospora</name>
    <dbReference type="NCBI Taxonomy" id="58119"/>
    <lineage>
        <taxon>Bacteria</taxon>
        <taxon>Bacillati</taxon>
        <taxon>Actinomycetota</taxon>
        <taxon>Actinomycetes</taxon>
        <taxon>Streptosporangiales</taxon>
        <taxon>Streptosporangiaceae</taxon>
        <taxon>Planomonospora</taxon>
    </lineage>
</organism>